<keyword evidence="3" id="KW-1185">Reference proteome</keyword>
<keyword evidence="1" id="KW-0732">Signal</keyword>
<dbReference type="RefSeq" id="WP_139980120.1">
    <property type="nucleotide sequence ID" value="NZ_CP041046.1"/>
</dbReference>
<dbReference type="OrthoDB" id="7051801at2"/>
<dbReference type="KEGG" id="lpy:FIV34_04570"/>
<organism evidence="2 3">
    <name type="scientific">Luteibacter pinisoli</name>
    <dbReference type="NCBI Taxonomy" id="2589080"/>
    <lineage>
        <taxon>Bacteria</taxon>
        <taxon>Pseudomonadati</taxon>
        <taxon>Pseudomonadota</taxon>
        <taxon>Gammaproteobacteria</taxon>
        <taxon>Lysobacterales</taxon>
        <taxon>Rhodanobacteraceae</taxon>
        <taxon>Luteibacter</taxon>
    </lineage>
</organism>
<gene>
    <name evidence="2" type="ORF">FIV34_04570</name>
</gene>
<proteinExistence type="predicted"/>
<dbReference type="Proteomes" id="UP000316093">
    <property type="component" value="Chromosome"/>
</dbReference>
<feature type="signal peptide" evidence="1">
    <location>
        <begin position="1"/>
        <end position="29"/>
    </location>
</feature>
<evidence type="ECO:0000256" key="1">
    <source>
        <dbReference type="SAM" id="SignalP"/>
    </source>
</evidence>
<accession>A0A4Y5Z1J1</accession>
<evidence type="ECO:0000313" key="3">
    <source>
        <dbReference type="Proteomes" id="UP000316093"/>
    </source>
</evidence>
<dbReference type="AlphaFoldDB" id="A0A4Y5Z1J1"/>
<feature type="chain" id="PRO_5021316832" evidence="1">
    <location>
        <begin position="30"/>
        <end position="132"/>
    </location>
</feature>
<dbReference type="EMBL" id="CP041046">
    <property type="protein sequence ID" value="QDE38525.1"/>
    <property type="molecule type" value="Genomic_DNA"/>
</dbReference>
<protein>
    <submittedName>
        <fullName evidence="2">Uncharacterized protein</fullName>
    </submittedName>
</protein>
<reference evidence="2 3" key="1">
    <citation type="submission" date="2019-06" db="EMBL/GenBank/DDBJ databases">
        <title>A complete genome sequence for Luteibacter pinisoli MAH-14.</title>
        <authorList>
            <person name="Baltrus D.A."/>
        </authorList>
    </citation>
    <scope>NUCLEOTIDE SEQUENCE [LARGE SCALE GENOMIC DNA]</scope>
    <source>
        <strain evidence="2 3">MAH-14</strain>
    </source>
</reference>
<evidence type="ECO:0000313" key="2">
    <source>
        <dbReference type="EMBL" id="QDE38525.1"/>
    </source>
</evidence>
<sequence length="132" mass="14809">MDEMLNCWKKSVSSIVAVTCFVLANPVLAEETPLRTLAMMAPVERQVTLEAMRQHVDAALATHRVEDYPWPIVAELSMVEAENEIVVDFDSRLAEYDMPDDTGVCHYAHDEIFTVLEVMDATAGGAMSFWRT</sequence>
<name>A0A4Y5Z1J1_9GAMM</name>